<dbReference type="AlphaFoldDB" id="A0A5N6K1M6"/>
<organism evidence="2 3">
    <name type="scientific">Monilinia laxa</name>
    <name type="common">Brown rot fungus</name>
    <name type="synonym">Sclerotinia laxa</name>
    <dbReference type="NCBI Taxonomy" id="61186"/>
    <lineage>
        <taxon>Eukaryota</taxon>
        <taxon>Fungi</taxon>
        <taxon>Dikarya</taxon>
        <taxon>Ascomycota</taxon>
        <taxon>Pezizomycotina</taxon>
        <taxon>Leotiomycetes</taxon>
        <taxon>Helotiales</taxon>
        <taxon>Sclerotiniaceae</taxon>
        <taxon>Monilinia</taxon>
    </lineage>
</organism>
<reference evidence="2 3" key="1">
    <citation type="submission" date="2019-06" db="EMBL/GenBank/DDBJ databases">
        <title>Genome Sequence of the Brown Rot Fungal Pathogen Monilinia laxa.</title>
        <authorList>
            <person name="De Miccolis Angelini R.M."/>
            <person name="Landi L."/>
            <person name="Abate D."/>
            <person name="Pollastro S."/>
            <person name="Romanazzi G."/>
            <person name="Faretra F."/>
        </authorList>
    </citation>
    <scope>NUCLEOTIDE SEQUENCE [LARGE SCALE GENOMIC DNA]</scope>
    <source>
        <strain evidence="2 3">Mlax316</strain>
    </source>
</reference>
<gene>
    <name evidence="2" type="ORF">EYC80_008861</name>
</gene>
<sequence>MATTKMTTTTRPSKLPVKRTSASSASIISSMTTAMPATANRNSLPALAEVTRRAAHVTRNVQCTHLTTTRLFTKEFRCGTCFREGAFGWVWRCTQDRELMLEDDMDHGHASQEKLDDLCDIFPRPASPKPRGPEARKSRLSFLEEISSEDLKNGTYSPAQIQTILKQRSHLLDVLAGSEEPDLATSISSSNIPRFLFNPFSRPTTTTSQTTPNLRATNPRPWLPSRGTECQFKSCHTCRPTLIDRSYLSLNAIANDDLPCTATTGFGFNLQKFRPVGDVEIVKNLGLRPNPVQPAPNRPRSQNLRFRRRATDLGLDIVTHRSMTIASPNNPTSNPSAVPSQSHNQSPLLSTTCSQSDFYSDTPSSTPGSYPTSSSDSASTSTESTDYPFPYTGRSAPVYHPSNNTNPFRSVSSNVPQHHPVLIPLPPQTPSEISLLAGPTTPTLMEVSESDGQFFGAGPLEVEDGVAVMEEAVGLHVPDVLITHIYIHHKGFHFNSFRTVKILRTDFLLPPLLLLLLQKKKRGKERERKKHSHFVHPFMRPSICLLNTIYLPYPIYTLTLVAPAYILSLALATRNLLLVLLLLHPFLFERCDLCVKGKGGSPVYHLPVPFPLHDRSSLPPRQQTLTSAQNINQDTFAPGTKFETPLLPNHLETVSFRPR</sequence>
<dbReference type="OrthoDB" id="4776522at2759"/>
<feature type="compositionally biased region" description="Low complexity" evidence="1">
    <location>
        <begin position="359"/>
        <end position="387"/>
    </location>
</feature>
<feature type="compositionally biased region" description="Low complexity" evidence="1">
    <location>
        <begin position="1"/>
        <end position="10"/>
    </location>
</feature>
<protein>
    <submittedName>
        <fullName evidence="2">Uncharacterized protein</fullName>
    </submittedName>
</protein>
<evidence type="ECO:0000313" key="2">
    <source>
        <dbReference type="EMBL" id="KAB8296053.1"/>
    </source>
</evidence>
<feature type="region of interest" description="Disordered" evidence="1">
    <location>
        <begin position="1"/>
        <end position="22"/>
    </location>
</feature>
<evidence type="ECO:0000313" key="3">
    <source>
        <dbReference type="Proteomes" id="UP000326757"/>
    </source>
</evidence>
<feature type="region of interest" description="Disordered" evidence="1">
    <location>
        <begin position="287"/>
        <end position="308"/>
    </location>
</feature>
<comment type="caution">
    <text evidence="2">The sequence shown here is derived from an EMBL/GenBank/DDBJ whole genome shotgun (WGS) entry which is preliminary data.</text>
</comment>
<dbReference type="Proteomes" id="UP000326757">
    <property type="component" value="Unassembled WGS sequence"/>
</dbReference>
<name>A0A5N6K1M6_MONLA</name>
<keyword evidence="3" id="KW-1185">Reference proteome</keyword>
<dbReference type="EMBL" id="VIGI01000009">
    <property type="protein sequence ID" value="KAB8296053.1"/>
    <property type="molecule type" value="Genomic_DNA"/>
</dbReference>
<feature type="compositionally biased region" description="Polar residues" evidence="1">
    <location>
        <begin position="322"/>
        <end position="358"/>
    </location>
</feature>
<evidence type="ECO:0000256" key="1">
    <source>
        <dbReference type="SAM" id="MobiDB-lite"/>
    </source>
</evidence>
<feature type="region of interest" description="Disordered" evidence="1">
    <location>
        <begin position="198"/>
        <end position="222"/>
    </location>
</feature>
<proteinExistence type="predicted"/>
<accession>A0A5N6K1M6</accession>
<feature type="region of interest" description="Disordered" evidence="1">
    <location>
        <begin position="322"/>
        <end position="400"/>
    </location>
</feature>